<organism evidence="2">
    <name type="scientific">freshwater metagenome</name>
    <dbReference type="NCBI Taxonomy" id="449393"/>
    <lineage>
        <taxon>unclassified sequences</taxon>
        <taxon>metagenomes</taxon>
        <taxon>ecological metagenomes</taxon>
    </lineage>
</organism>
<dbReference type="InterPro" id="IPR036249">
    <property type="entry name" value="Thioredoxin-like_sf"/>
</dbReference>
<evidence type="ECO:0000313" key="4">
    <source>
        <dbReference type="EMBL" id="CAB4931399.1"/>
    </source>
</evidence>
<dbReference type="Gene3D" id="3.40.30.10">
    <property type="entry name" value="Glutaredoxin"/>
    <property type="match status" value="1"/>
</dbReference>
<proteinExistence type="predicted"/>
<dbReference type="EMBL" id="CAEZWT010000011">
    <property type="protein sequence ID" value="CAB4661767.1"/>
    <property type="molecule type" value="Genomic_DNA"/>
</dbReference>
<dbReference type="SUPFAM" id="SSF52833">
    <property type="entry name" value="Thioredoxin-like"/>
    <property type="match status" value="1"/>
</dbReference>
<dbReference type="AlphaFoldDB" id="A0A6J6TN96"/>
<evidence type="ECO:0000313" key="2">
    <source>
        <dbReference type="EMBL" id="CAB4747889.1"/>
    </source>
</evidence>
<dbReference type="InterPro" id="IPR011990">
    <property type="entry name" value="TPR-like_helical_dom_sf"/>
</dbReference>
<dbReference type="EMBL" id="CAFBMV010000012">
    <property type="protein sequence ID" value="CAB4931399.1"/>
    <property type="molecule type" value="Genomic_DNA"/>
</dbReference>
<protein>
    <submittedName>
        <fullName evidence="2">Unannotated protein</fullName>
    </submittedName>
</protein>
<sequence length="286" mass="30998">MTLPPNFGRAVDLSALGKPPAPTPTSLAGNAVTAQIFSEQLLPLSKTKPVVLICWSARSSESLAIAEILAKLQSVDSDRWELGSINVDVETQVAQALQVRTVPFAVAIIAEQLVPLFEQSYPEAQIKMVIDKVLTIAAEQGVGQAPQEVIEPEEDEALTALEAGDYLAAESAYKRLLFRKPSDLYAKLGLAQTQLLIRTSGLIAEEIFVKSHDNPADLNLQMQCADLEVLRGDLEGAFKRMLDLIRTVSGAEQSTLKTHLLDLFTLVDPADPRLVKARNALASALF</sequence>
<evidence type="ECO:0000313" key="3">
    <source>
        <dbReference type="EMBL" id="CAB4875138.1"/>
    </source>
</evidence>
<evidence type="ECO:0000313" key="1">
    <source>
        <dbReference type="EMBL" id="CAB4661767.1"/>
    </source>
</evidence>
<gene>
    <name evidence="1" type="ORF">UFOPK2289_00569</name>
    <name evidence="2" type="ORF">UFOPK2822_00620</name>
    <name evidence="3" type="ORF">UFOPK3346_01280</name>
    <name evidence="4" type="ORF">UFOPK3670_01308</name>
</gene>
<dbReference type="EMBL" id="CAEZZC010000006">
    <property type="protein sequence ID" value="CAB4747889.1"/>
    <property type="molecule type" value="Genomic_DNA"/>
</dbReference>
<accession>A0A6J6TN96</accession>
<reference evidence="2" key="1">
    <citation type="submission" date="2020-05" db="EMBL/GenBank/DDBJ databases">
        <authorList>
            <person name="Chiriac C."/>
            <person name="Salcher M."/>
            <person name="Ghai R."/>
            <person name="Kavagutti S V."/>
        </authorList>
    </citation>
    <scope>NUCLEOTIDE SEQUENCE</scope>
</reference>
<name>A0A6J6TN96_9ZZZZ</name>
<dbReference type="Pfam" id="PF14561">
    <property type="entry name" value="TPR_20"/>
    <property type="match status" value="1"/>
</dbReference>
<dbReference type="Gene3D" id="1.25.40.10">
    <property type="entry name" value="Tetratricopeptide repeat domain"/>
    <property type="match status" value="1"/>
</dbReference>
<dbReference type="EMBL" id="CAFBLE010000014">
    <property type="protein sequence ID" value="CAB4875138.1"/>
    <property type="molecule type" value="Genomic_DNA"/>
</dbReference>